<dbReference type="AlphaFoldDB" id="F0SK27"/>
<keyword evidence="2" id="KW-1185">Reference proteome</keyword>
<proteinExistence type="predicted"/>
<sequence length="79" mass="8996">MQTTTLTHCLTHQLPETGTSPMGPVCPKCKRFAYVDLPGQPLRSYWESQPGAYTLDRQPLFVYIRQTESVVLRSLRPDS</sequence>
<accession>F0SK27</accession>
<dbReference type="HOGENOM" id="CLU_2603861_0_0_0"/>
<evidence type="ECO:0000313" key="1">
    <source>
        <dbReference type="EMBL" id="ADY59754.1"/>
    </source>
</evidence>
<gene>
    <name evidence="1" type="ordered locus">Plabr_2151</name>
</gene>
<protein>
    <submittedName>
        <fullName evidence="1">Uncharacterized protein</fullName>
    </submittedName>
</protein>
<dbReference type="RefSeq" id="WP_013628479.1">
    <property type="nucleotide sequence ID" value="NC_015174.1"/>
</dbReference>
<name>F0SK27_RUBBR</name>
<dbReference type="KEGG" id="pbs:Plabr_2151"/>
<evidence type="ECO:0000313" key="2">
    <source>
        <dbReference type="Proteomes" id="UP000006860"/>
    </source>
</evidence>
<dbReference type="Proteomes" id="UP000006860">
    <property type="component" value="Chromosome"/>
</dbReference>
<reference evidence="2" key="1">
    <citation type="submission" date="2011-02" db="EMBL/GenBank/DDBJ databases">
        <title>The complete genome of Planctomyces brasiliensis DSM 5305.</title>
        <authorList>
            <person name="Lucas S."/>
            <person name="Copeland A."/>
            <person name="Lapidus A."/>
            <person name="Bruce D."/>
            <person name="Goodwin L."/>
            <person name="Pitluck S."/>
            <person name="Kyrpides N."/>
            <person name="Mavromatis K."/>
            <person name="Pagani I."/>
            <person name="Ivanova N."/>
            <person name="Ovchinnikova G."/>
            <person name="Lu M."/>
            <person name="Detter J.C."/>
            <person name="Han C."/>
            <person name="Land M."/>
            <person name="Hauser L."/>
            <person name="Markowitz V."/>
            <person name="Cheng J.-F."/>
            <person name="Hugenholtz P."/>
            <person name="Woyke T."/>
            <person name="Wu D."/>
            <person name="Tindall B."/>
            <person name="Pomrenke H.G."/>
            <person name="Brambilla E."/>
            <person name="Klenk H.-P."/>
            <person name="Eisen J.A."/>
        </authorList>
    </citation>
    <scope>NUCLEOTIDE SEQUENCE [LARGE SCALE GENOMIC DNA]</scope>
    <source>
        <strain evidence="2">ATCC 49424 / DSM 5305 / JCM 21570 / NBRC 103401 / IFAM 1448</strain>
    </source>
</reference>
<organism evidence="1 2">
    <name type="scientific">Rubinisphaera brasiliensis (strain ATCC 49424 / DSM 5305 / JCM 21570 / IAM 15109 / NBRC 103401 / IFAM 1448)</name>
    <name type="common">Planctomyces brasiliensis</name>
    <dbReference type="NCBI Taxonomy" id="756272"/>
    <lineage>
        <taxon>Bacteria</taxon>
        <taxon>Pseudomonadati</taxon>
        <taxon>Planctomycetota</taxon>
        <taxon>Planctomycetia</taxon>
        <taxon>Planctomycetales</taxon>
        <taxon>Planctomycetaceae</taxon>
        <taxon>Rubinisphaera</taxon>
    </lineage>
</organism>
<dbReference type="OrthoDB" id="286023at2"/>
<dbReference type="EMBL" id="CP002546">
    <property type="protein sequence ID" value="ADY59754.1"/>
    <property type="molecule type" value="Genomic_DNA"/>
</dbReference>